<keyword evidence="2" id="KW-1185">Reference proteome</keyword>
<protein>
    <recommendedName>
        <fullName evidence="3">Avr9/Cf-9 rapidly elicited protein 146</fullName>
    </recommendedName>
</protein>
<accession>A0AAV0YH86</accession>
<dbReference type="PANTHER" id="PTHR33265:SF26">
    <property type="entry name" value="OS06G0554600 PROTEIN"/>
    <property type="match status" value="1"/>
</dbReference>
<dbReference type="EMBL" id="CATIWC010000692">
    <property type="protein sequence ID" value="CAI8583442.1"/>
    <property type="molecule type" value="Genomic_DNA"/>
</dbReference>
<dbReference type="Proteomes" id="UP001157006">
    <property type="component" value="Unassembled WGS sequence"/>
</dbReference>
<organism evidence="1 2">
    <name type="scientific">Vicia faba</name>
    <name type="common">Broad bean</name>
    <name type="synonym">Faba vulgaris</name>
    <dbReference type="NCBI Taxonomy" id="3906"/>
    <lineage>
        <taxon>Eukaryota</taxon>
        <taxon>Viridiplantae</taxon>
        <taxon>Streptophyta</taxon>
        <taxon>Embryophyta</taxon>
        <taxon>Tracheophyta</taxon>
        <taxon>Spermatophyta</taxon>
        <taxon>Magnoliopsida</taxon>
        <taxon>eudicotyledons</taxon>
        <taxon>Gunneridae</taxon>
        <taxon>Pentapetalae</taxon>
        <taxon>rosids</taxon>
        <taxon>fabids</taxon>
        <taxon>Fabales</taxon>
        <taxon>Fabaceae</taxon>
        <taxon>Papilionoideae</taxon>
        <taxon>50 kb inversion clade</taxon>
        <taxon>NPAAA clade</taxon>
        <taxon>Hologalegina</taxon>
        <taxon>IRL clade</taxon>
        <taxon>Fabeae</taxon>
        <taxon>Vicia</taxon>
    </lineage>
</organism>
<evidence type="ECO:0000313" key="1">
    <source>
        <dbReference type="EMBL" id="CAI8583442.1"/>
    </source>
</evidence>
<comment type="caution">
    <text evidence="1">The sequence shown here is derived from an EMBL/GenBank/DDBJ whole genome shotgun (WGS) entry which is preliminary data.</text>
</comment>
<proteinExistence type="predicted"/>
<dbReference type="PANTHER" id="PTHR33265">
    <property type="entry name" value="AVR9/CF-9 RAPIDLY ELICITED PROTEIN-RELATED"/>
    <property type="match status" value="1"/>
</dbReference>
<dbReference type="AlphaFoldDB" id="A0AAV0YH86"/>
<sequence length="194" mass="22568">MEIEARQGVVAKKLWKMLRVLLFIIRKGIAKTKTMINLSLILKRGKLAGKGFINTLMMNRQLYYSSFTCRSCDNNNSFISPLEFEFSCSNTPLHHSSRQLSRPRQRYRDDFIKNNNNNNDIMLNNEKVEAVRNSSLDTLPGFGRELRVSDSPFALKDQEDSYQVDMAAEEFIINFYKQLSRQDRSIATYDSPYN</sequence>
<name>A0AAV0YH86_VICFA</name>
<evidence type="ECO:0000313" key="2">
    <source>
        <dbReference type="Proteomes" id="UP001157006"/>
    </source>
</evidence>
<gene>
    <name evidence="1" type="ORF">VFH_U027560</name>
</gene>
<reference evidence="1 2" key="1">
    <citation type="submission" date="2023-01" db="EMBL/GenBank/DDBJ databases">
        <authorList>
            <person name="Kreplak J."/>
        </authorList>
    </citation>
    <scope>NUCLEOTIDE SEQUENCE [LARGE SCALE GENOMIC DNA]</scope>
</reference>
<evidence type="ECO:0008006" key="3">
    <source>
        <dbReference type="Google" id="ProtNLM"/>
    </source>
</evidence>